<dbReference type="InterPro" id="IPR025659">
    <property type="entry name" value="Tubby-like_C"/>
</dbReference>
<dbReference type="EMBL" id="PKOZ01000003">
    <property type="protein sequence ID" value="PQD95689.1"/>
    <property type="molecule type" value="Genomic_DNA"/>
</dbReference>
<sequence length="170" mass="19350">MVNYSQLYFSDSFFSTGQKDIYTKNKEVVGKLDLKSAFTSTIDVLDLQGNILISGKFPIFSNKWIVTNQAGEELGFLRARFSFFTKKYEYTAHNRGIYRVESEPFSKTYEIFTEKGKRVGQFKKVNSIFSTPAFEMSQEKQDIEIGEMIAVVMGVNAIQKRSHSAANSTV</sequence>
<gene>
    <name evidence="1" type="ORF">CYL18_07295</name>
</gene>
<evidence type="ECO:0000313" key="1">
    <source>
        <dbReference type="EMBL" id="PQD95689.1"/>
    </source>
</evidence>
<protein>
    <recommendedName>
        <fullName evidence="3">LURP-one-related family protein</fullName>
    </recommendedName>
</protein>
<evidence type="ECO:0000313" key="2">
    <source>
        <dbReference type="Proteomes" id="UP000239663"/>
    </source>
</evidence>
<proteinExistence type="predicted"/>
<dbReference type="OrthoDB" id="2692055at2"/>
<evidence type="ECO:0008006" key="3">
    <source>
        <dbReference type="Google" id="ProtNLM"/>
    </source>
</evidence>
<accession>A0A2S7N0Z4</accession>
<dbReference type="AlphaFoldDB" id="A0A2S7N0Z4"/>
<keyword evidence="2" id="KW-1185">Reference proteome</keyword>
<reference evidence="1 2" key="1">
    <citation type="submission" date="2017-12" db="EMBL/GenBank/DDBJ databases">
        <title>Taxonomic description and draft genome of Pradoshia cofamensis Gen. nov., sp. nov., a thermotolerant bacillale isolated from anterior gut of earthworm Eisenia fetida.</title>
        <authorList>
            <person name="Saha T."/>
            <person name="Chakraborty R."/>
        </authorList>
    </citation>
    <scope>NUCLEOTIDE SEQUENCE [LARGE SCALE GENOMIC DNA]</scope>
    <source>
        <strain evidence="1 2">EAG3</strain>
    </source>
</reference>
<dbReference type="Pfam" id="PF04525">
    <property type="entry name" value="LOR"/>
    <property type="match status" value="1"/>
</dbReference>
<dbReference type="InterPro" id="IPR007612">
    <property type="entry name" value="LOR"/>
</dbReference>
<dbReference type="SUPFAM" id="SSF54518">
    <property type="entry name" value="Tubby C-terminal domain-like"/>
    <property type="match status" value="1"/>
</dbReference>
<comment type="caution">
    <text evidence="1">The sequence shown here is derived from an EMBL/GenBank/DDBJ whole genome shotgun (WGS) entry which is preliminary data.</text>
</comment>
<organism evidence="1 2">
    <name type="scientific">Pradoshia eiseniae</name>
    <dbReference type="NCBI Taxonomy" id="2064768"/>
    <lineage>
        <taxon>Bacteria</taxon>
        <taxon>Bacillati</taxon>
        <taxon>Bacillota</taxon>
        <taxon>Bacilli</taxon>
        <taxon>Bacillales</taxon>
        <taxon>Bacillaceae</taxon>
        <taxon>Pradoshia</taxon>
    </lineage>
</organism>
<dbReference type="Proteomes" id="UP000239663">
    <property type="component" value="Unassembled WGS sequence"/>
</dbReference>
<name>A0A2S7N0Z4_9BACI</name>
<dbReference type="RefSeq" id="WP_104848836.1">
    <property type="nucleotide sequence ID" value="NZ_PKOZ01000003.1"/>
</dbReference>